<sequence>MEAFPVTISILVLNWSRNEENWLLGNMKQSNLQNTPRRSCKERRNKDPVDVSSYFYGVRLSSYNHRISCVYITSNYQFLNIFYHIEV</sequence>
<protein>
    <submittedName>
        <fullName evidence="1">Uncharacterized protein</fullName>
    </submittedName>
</protein>
<evidence type="ECO:0000313" key="1">
    <source>
        <dbReference type="EMBL" id="KAG9494404.1"/>
    </source>
</evidence>
<dbReference type="EMBL" id="WNTK01000001">
    <property type="protein sequence ID" value="KAG9494404.1"/>
    <property type="molecule type" value="Genomic_DNA"/>
</dbReference>
<keyword evidence="2" id="KW-1185">Reference proteome</keyword>
<organism evidence="1 2">
    <name type="scientific">Eleutherodactylus coqui</name>
    <name type="common">Puerto Rican coqui</name>
    <dbReference type="NCBI Taxonomy" id="57060"/>
    <lineage>
        <taxon>Eukaryota</taxon>
        <taxon>Metazoa</taxon>
        <taxon>Chordata</taxon>
        <taxon>Craniata</taxon>
        <taxon>Vertebrata</taxon>
        <taxon>Euteleostomi</taxon>
        <taxon>Amphibia</taxon>
        <taxon>Batrachia</taxon>
        <taxon>Anura</taxon>
        <taxon>Neobatrachia</taxon>
        <taxon>Hyloidea</taxon>
        <taxon>Eleutherodactylidae</taxon>
        <taxon>Eleutherodactylinae</taxon>
        <taxon>Eleutherodactylus</taxon>
        <taxon>Eleutherodactylus</taxon>
    </lineage>
</organism>
<comment type="caution">
    <text evidence="1">The sequence shown here is derived from an EMBL/GenBank/DDBJ whole genome shotgun (WGS) entry which is preliminary data.</text>
</comment>
<evidence type="ECO:0000313" key="2">
    <source>
        <dbReference type="Proteomes" id="UP000770717"/>
    </source>
</evidence>
<proteinExistence type="predicted"/>
<name>A0A8J6KP90_ELECQ</name>
<dbReference type="AlphaFoldDB" id="A0A8J6KP90"/>
<reference evidence="1" key="1">
    <citation type="thesis" date="2020" institute="ProQuest LLC" country="789 East Eisenhower Parkway, Ann Arbor, MI, USA">
        <title>Comparative Genomics and Chromosome Evolution.</title>
        <authorList>
            <person name="Mudd A.B."/>
        </authorList>
    </citation>
    <scope>NUCLEOTIDE SEQUENCE</scope>
    <source>
        <strain evidence="1">HN-11 Male</strain>
        <tissue evidence="1">Kidney and liver</tissue>
    </source>
</reference>
<dbReference type="Proteomes" id="UP000770717">
    <property type="component" value="Unassembled WGS sequence"/>
</dbReference>
<accession>A0A8J6KP90</accession>
<gene>
    <name evidence="1" type="ORF">GDO78_001972</name>
</gene>